<reference evidence="1" key="1">
    <citation type="submission" date="2018-05" db="EMBL/GenBank/DDBJ databases">
        <authorList>
            <person name="Lanie J.A."/>
            <person name="Ng W.-L."/>
            <person name="Kazmierczak K.M."/>
            <person name="Andrzejewski T.M."/>
            <person name="Davidsen T.M."/>
            <person name="Wayne K.J."/>
            <person name="Tettelin H."/>
            <person name="Glass J.I."/>
            <person name="Rusch D."/>
            <person name="Podicherti R."/>
            <person name="Tsui H.-C.T."/>
            <person name="Winkler M.E."/>
        </authorList>
    </citation>
    <scope>NUCLEOTIDE SEQUENCE</scope>
</reference>
<organism evidence="1">
    <name type="scientific">marine metagenome</name>
    <dbReference type="NCBI Taxonomy" id="408172"/>
    <lineage>
        <taxon>unclassified sequences</taxon>
        <taxon>metagenomes</taxon>
        <taxon>ecological metagenomes</taxon>
    </lineage>
</organism>
<evidence type="ECO:0008006" key="2">
    <source>
        <dbReference type="Google" id="ProtNLM"/>
    </source>
</evidence>
<gene>
    <name evidence="1" type="ORF">METZ01_LOCUS95336</name>
</gene>
<proteinExistence type="predicted"/>
<protein>
    <recommendedName>
        <fullName evidence="2">DUF5723 domain-containing protein</fullName>
    </recommendedName>
</protein>
<dbReference type="AlphaFoldDB" id="A0A381VQB3"/>
<evidence type="ECO:0000313" key="1">
    <source>
        <dbReference type="EMBL" id="SVA42482.1"/>
    </source>
</evidence>
<dbReference type="EMBL" id="UINC01009473">
    <property type="protein sequence ID" value="SVA42482.1"/>
    <property type="molecule type" value="Genomic_DNA"/>
</dbReference>
<feature type="non-terminal residue" evidence="1">
    <location>
        <position position="121"/>
    </location>
</feature>
<accession>A0A381VQB3</accession>
<sequence>MNRLIIFSSVFNLLIAETEFPGLDAFTSSARLAMGGAGYLNYSSVSSKYNPSITGNGRHFSSSFIRYQTGITSQSAGISFPWKNGVSSMAVRHISYGTFEGYDTDLQATGAYRAGDNFLSV</sequence>
<name>A0A381VQB3_9ZZZZ</name>